<keyword evidence="1" id="KW-1133">Transmembrane helix</keyword>
<dbReference type="HOGENOM" id="CLU_1945193_0_0_10"/>
<keyword evidence="3" id="KW-1185">Reference proteome</keyword>
<dbReference type="STRING" id="643867.Ftrac_2108"/>
<dbReference type="eggNOG" id="COG3350">
    <property type="taxonomic scope" value="Bacteria"/>
</dbReference>
<accession>E4TUH2</accession>
<protein>
    <recommendedName>
        <fullName evidence="4">TRASH transcription regulator C-terminal archaeal domain-containing protein</fullName>
    </recommendedName>
</protein>
<proteinExistence type="predicted"/>
<evidence type="ECO:0008006" key="4">
    <source>
        <dbReference type="Google" id="ProtNLM"/>
    </source>
</evidence>
<organism evidence="2 3">
    <name type="scientific">Marivirga tractuosa (strain ATCC 23168 / DSM 4126 / NBRC 15989 / NCIMB 1408 / VKM B-1430 / H-43)</name>
    <name type="common">Microscilla tractuosa</name>
    <name type="synonym">Flexibacter tractuosus</name>
    <dbReference type="NCBI Taxonomy" id="643867"/>
    <lineage>
        <taxon>Bacteria</taxon>
        <taxon>Pseudomonadati</taxon>
        <taxon>Bacteroidota</taxon>
        <taxon>Cytophagia</taxon>
        <taxon>Cytophagales</taxon>
        <taxon>Marivirgaceae</taxon>
        <taxon>Marivirga</taxon>
    </lineage>
</organism>
<keyword evidence="1" id="KW-0812">Transmembrane</keyword>
<evidence type="ECO:0000256" key="1">
    <source>
        <dbReference type="SAM" id="Phobius"/>
    </source>
</evidence>
<dbReference type="Proteomes" id="UP000008720">
    <property type="component" value="Chromosome"/>
</dbReference>
<keyword evidence="1" id="KW-0472">Membrane</keyword>
<dbReference type="OrthoDB" id="1122197at2"/>
<evidence type="ECO:0000313" key="2">
    <source>
        <dbReference type="EMBL" id="ADR22090.1"/>
    </source>
</evidence>
<name>E4TUH2_MARTH</name>
<feature type="transmembrane region" description="Helical" evidence="1">
    <location>
        <begin position="6"/>
        <end position="24"/>
    </location>
</feature>
<sequence length="133" mass="14954">MDRQSILILSIFGAIIIAALFRSFSFNFSQIPVDISEEEQIPNELVCMVNDAFMGIEQIPVEADGKTYYGCCQMCVSKILENTGNVRYTTDPYSGEKVDKAVAFITLKPGQGKEVLYFISKNNMEAYLKKDEN</sequence>
<gene>
    <name evidence="2" type="ordered locus">Ftrac_2108</name>
</gene>
<dbReference type="EMBL" id="CP002349">
    <property type="protein sequence ID" value="ADR22090.1"/>
    <property type="molecule type" value="Genomic_DNA"/>
</dbReference>
<dbReference type="AlphaFoldDB" id="E4TUH2"/>
<evidence type="ECO:0000313" key="3">
    <source>
        <dbReference type="Proteomes" id="UP000008720"/>
    </source>
</evidence>
<reference evidence="2 3" key="1">
    <citation type="journal article" date="2011" name="Stand. Genomic Sci.">
        <title>Complete genome sequence of Marivirga tractuosa type strain (H-43).</title>
        <authorList>
            <person name="Pagani I."/>
            <person name="Chertkov O."/>
            <person name="Lapidus A."/>
            <person name="Lucas S."/>
            <person name="Del Rio T.G."/>
            <person name="Tice H."/>
            <person name="Copeland A."/>
            <person name="Cheng J.F."/>
            <person name="Nolan M."/>
            <person name="Saunders E."/>
            <person name="Pitluck S."/>
            <person name="Held B."/>
            <person name="Goodwin L."/>
            <person name="Liolios K."/>
            <person name="Ovchinikova G."/>
            <person name="Ivanova N."/>
            <person name="Mavromatis K."/>
            <person name="Pati A."/>
            <person name="Chen A."/>
            <person name="Palaniappan K."/>
            <person name="Land M."/>
            <person name="Hauser L."/>
            <person name="Jeffries C.D."/>
            <person name="Detter J.C."/>
            <person name="Han C."/>
            <person name="Tapia R."/>
            <person name="Ngatchou-Djao O.D."/>
            <person name="Rohde M."/>
            <person name="Goker M."/>
            <person name="Spring S."/>
            <person name="Sikorski J."/>
            <person name="Woyke T."/>
            <person name="Bristow J."/>
            <person name="Eisen J.A."/>
            <person name="Markowitz V."/>
            <person name="Hugenholtz P."/>
            <person name="Klenk H.P."/>
            <person name="Kyrpides N.C."/>
        </authorList>
    </citation>
    <scope>NUCLEOTIDE SEQUENCE [LARGE SCALE GENOMIC DNA]</scope>
    <source>
        <strain evidence="3">ATCC 23168 / DSM 4126 / NBRC 15989 / NCIMB 1408 / VKM B-1430 / H-43</strain>
    </source>
</reference>
<dbReference type="KEGG" id="mtt:Ftrac_2108"/>